<accession>A0A3P6VFF8</accession>
<keyword evidence="2" id="KW-1185">Reference proteome</keyword>
<sequence>MQAAREHRTRPTFSGTASASIDEEVVAAEASVGTHSSPVAQFSTGKIGRLTLETTFDESDSPQSRFIRSAPFVSSTLPYRQCLFHDFFQHFLWFLKMRIRLKVRVSLSKTSWSNTMINTKRVVLQNLVGAEAVQPGLQKMLPSEAKFARSKSDRFASLRKNLFFKRNDTAVRNSEITVSDDEPSPSLQRAIYDKQISFKDIISIKCTCSSGHWSTVVWRFLDLFSGSITNSSHINDVWKRFLKSVCYVFLRMGNQLRCRFHF</sequence>
<name>A0A3P6VFF8_LITSI</name>
<dbReference type="Proteomes" id="UP000277928">
    <property type="component" value="Unassembled WGS sequence"/>
</dbReference>
<dbReference type="EMBL" id="UYRX01001240">
    <property type="protein sequence ID" value="VDK88854.1"/>
    <property type="molecule type" value="Genomic_DNA"/>
</dbReference>
<dbReference type="AlphaFoldDB" id="A0A3P6VFF8"/>
<reference evidence="1 2" key="1">
    <citation type="submission" date="2018-08" db="EMBL/GenBank/DDBJ databases">
        <authorList>
            <person name="Laetsch R D."/>
            <person name="Stevens L."/>
            <person name="Kumar S."/>
            <person name="Blaxter L. M."/>
        </authorList>
    </citation>
    <scope>NUCLEOTIDE SEQUENCE [LARGE SCALE GENOMIC DNA]</scope>
</reference>
<dbReference type="OrthoDB" id="448051at2759"/>
<organism evidence="1 2">
    <name type="scientific">Litomosoides sigmodontis</name>
    <name type="common">Filarial nematode worm</name>
    <dbReference type="NCBI Taxonomy" id="42156"/>
    <lineage>
        <taxon>Eukaryota</taxon>
        <taxon>Metazoa</taxon>
        <taxon>Ecdysozoa</taxon>
        <taxon>Nematoda</taxon>
        <taxon>Chromadorea</taxon>
        <taxon>Rhabditida</taxon>
        <taxon>Spirurina</taxon>
        <taxon>Spiruromorpha</taxon>
        <taxon>Filarioidea</taxon>
        <taxon>Onchocercidae</taxon>
        <taxon>Litomosoides</taxon>
    </lineage>
</organism>
<evidence type="ECO:0000313" key="2">
    <source>
        <dbReference type="Proteomes" id="UP000277928"/>
    </source>
</evidence>
<protein>
    <submittedName>
        <fullName evidence="1">Uncharacterized protein</fullName>
    </submittedName>
</protein>
<gene>
    <name evidence="1" type="ORF">NLS_LOCUS8868</name>
</gene>
<proteinExistence type="predicted"/>
<evidence type="ECO:0000313" key="1">
    <source>
        <dbReference type="EMBL" id="VDK88854.1"/>
    </source>
</evidence>